<keyword evidence="1" id="KW-0677">Repeat</keyword>
<dbReference type="InterPro" id="IPR011990">
    <property type="entry name" value="TPR-like_helical_dom_sf"/>
</dbReference>
<evidence type="ECO:0000256" key="3">
    <source>
        <dbReference type="PROSITE-ProRule" id="PRU00339"/>
    </source>
</evidence>
<accession>A0A1M5G2B8</accession>
<evidence type="ECO:0000256" key="4">
    <source>
        <dbReference type="SAM" id="MobiDB-lite"/>
    </source>
</evidence>
<keyword evidence="5" id="KW-0732">Signal</keyword>
<dbReference type="STRING" id="1121884.SAMN02745131_04024"/>
<dbReference type="AlphaFoldDB" id="A0A1M5G2B8"/>
<evidence type="ECO:0000313" key="6">
    <source>
        <dbReference type="EMBL" id="SHF97873.1"/>
    </source>
</evidence>
<dbReference type="PANTHER" id="PTHR45586:SF1">
    <property type="entry name" value="LIPOPOLYSACCHARIDE ASSEMBLY PROTEIN B"/>
    <property type="match status" value="1"/>
</dbReference>
<dbReference type="PANTHER" id="PTHR45586">
    <property type="entry name" value="TPR REPEAT-CONTAINING PROTEIN PA4667"/>
    <property type="match status" value="1"/>
</dbReference>
<evidence type="ECO:0000256" key="2">
    <source>
        <dbReference type="ARBA" id="ARBA00022803"/>
    </source>
</evidence>
<keyword evidence="2 3" id="KW-0802">TPR repeat</keyword>
<feature type="compositionally biased region" description="Basic and acidic residues" evidence="4">
    <location>
        <begin position="136"/>
        <end position="147"/>
    </location>
</feature>
<gene>
    <name evidence="6" type="ORF">SAMN02745131_04024</name>
</gene>
<dbReference type="InterPro" id="IPR019734">
    <property type="entry name" value="TPR_rpt"/>
</dbReference>
<dbReference type="PROSITE" id="PS50005">
    <property type="entry name" value="TPR"/>
    <property type="match status" value="3"/>
</dbReference>
<feature type="repeat" description="TPR" evidence="3">
    <location>
        <begin position="55"/>
        <end position="88"/>
    </location>
</feature>
<proteinExistence type="predicted"/>
<feature type="signal peptide" evidence="5">
    <location>
        <begin position="1"/>
        <end position="18"/>
    </location>
</feature>
<reference evidence="6 7" key="1">
    <citation type="submission" date="2016-11" db="EMBL/GenBank/DDBJ databases">
        <authorList>
            <person name="Jaros S."/>
            <person name="Januszkiewicz K."/>
            <person name="Wedrychowicz H."/>
        </authorList>
    </citation>
    <scope>NUCLEOTIDE SEQUENCE [LARGE SCALE GENOMIC DNA]</scope>
    <source>
        <strain evidence="6 7">DSM 18119</strain>
    </source>
</reference>
<feature type="region of interest" description="Disordered" evidence="4">
    <location>
        <begin position="136"/>
        <end position="195"/>
    </location>
</feature>
<protein>
    <submittedName>
        <fullName evidence="6">Tetratricopeptide repeat-containing protein</fullName>
    </submittedName>
</protein>
<feature type="repeat" description="TPR" evidence="3">
    <location>
        <begin position="92"/>
        <end position="125"/>
    </location>
</feature>
<dbReference type="Pfam" id="PF14559">
    <property type="entry name" value="TPR_19"/>
    <property type="match status" value="1"/>
</dbReference>
<dbReference type="Pfam" id="PF00515">
    <property type="entry name" value="TPR_1"/>
    <property type="match status" value="1"/>
</dbReference>
<feature type="compositionally biased region" description="Basic and acidic residues" evidence="4">
    <location>
        <begin position="162"/>
        <end position="176"/>
    </location>
</feature>
<dbReference type="InterPro" id="IPR051012">
    <property type="entry name" value="CellSynth/LPSAsmb/PSIAsmb"/>
</dbReference>
<name>A0A1M5G2B8_9BACT</name>
<feature type="compositionally biased region" description="Low complexity" evidence="4">
    <location>
        <begin position="148"/>
        <end position="161"/>
    </location>
</feature>
<evidence type="ECO:0000256" key="5">
    <source>
        <dbReference type="SAM" id="SignalP"/>
    </source>
</evidence>
<organism evidence="6 7">
    <name type="scientific">Flavisolibacter ginsengisoli DSM 18119</name>
    <dbReference type="NCBI Taxonomy" id="1121884"/>
    <lineage>
        <taxon>Bacteria</taxon>
        <taxon>Pseudomonadati</taxon>
        <taxon>Bacteroidota</taxon>
        <taxon>Chitinophagia</taxon>
        <taxon>Chitinophagales</taxon>
        <taxon>Chitinophagaceae</taxon>
        <taxon>Flavisolibacter</taxon>
    </lineage>
</organism>
<dbReference type="RefSeq" id="WP_072837135.1">
    <property type="nucleotide sequence ID" value="NZ_FQUU01000026.1"/>
</dbReference>
<dbReference type="SUPFAM" id="SSF48452">
    <property type="entry name" value="TPR-like"/>
    <property type="match status" value="1"/>
</dbReference>
<evidence type="ECO:0000313" key="7">
    <source>
        <dbReference type="Proteomes" id="UP000184048"/>
    </source>
</evidence>
<evidence type="ECO:0000256" key="1">
    <source>
        <dbReference type="ARBA" id="ARBA00022737"/>
    </source>
</evidence>
<dbReference type="PROSITE" id="PS50293">
    <property type="entry name" value="TPR_REGION"/>
    <property type="match status" value="1"/>
</dbReference>
<dbReference type="SMART" id="SM00028">
    <property type="entry name" value="TPR"/>
    <property type="match status" value="3"/>
</dbReference>
<sequence length="195" mass="22132">MKQLILALLISFSVASHAQSANSYIIKGNKYYTQTQFDLAEGQYKKALSIDQGNTTAQFNLANALQKQKKYDEAVQVLEKLYNAGPETKLRSATAYNQGVAYTKQKELEPSIEAYKKALRLNPNDKDARENLQKALSELKKKQDEQKQSQQKSSSSMSQNEAEQKLKLLQEKEKQLQQKLQNQNKQKGGGQAQDW</sequence>
<dbReference type="OrthoDB" id="1525165at2"/>
<dbReference type="EMBL" id="FQUU01000026">
    <property type="protein sequence ID" value="SHF97873.1"/>
    <property type="molecule type" value="Genomic_DNA"/>
</dbReference>
<keyword evidence="7" id="KW-1185">Reference proteome</keyword>
<feature type="compositionally biased region" description="Low complexity" evidence="4">
    <location>
        <begin position="177"/>
        <end position="186"/>
    </location>
</feature>
<dbReference type="Gene3D" id="1.25.40.10">
    <property type="entry name" value="Tetratricopeptide repeat domain"/>
    <property type="match status" value="2"/>
</dbReference>
<feature type="repeat" description="TPR" evidence="3">
    <location>
        <begin position="21"/>
        <end position="54"/>
    </location>
</feature>
<dbReference type="Proteomes" id="UP000184048">
    <property type="component" value="Unassembled WGS sequence"/>
</dbReference>
<feature type="chain" id="PRO_5013382045" evidence="5">
    <location>
        <begin position="19"/>
        <end position="195"/>
    </location>
</feature>